<dbReference type="STRING" id="589385.SAMN05421504_10137"/>
<evidence type="ECO:0000256" key="1">
    <source>
        <dbReference type="ARBA" id="ARBA00009427"/>
    </source>
</evidence>
<comment type="catalytic activity">
    <reaction evidence="7 8">
        <text>CMP + ATP = CDP + ADP</text>
        <dbReference type="Rhea" id="RHEA:11600"/>
        <dbReference type="ChEBI" id="CHEBI:30616"/>
        <dbReference type="ChEBI" id="CHEBI:58069"/>
        <dbReference type="ChEBI" id="CHEBI:60377"/>
        <dbReference type="ChEBI" id="CHEBI:456216"/>
        <dbReference type="EC" id="2.7.4.25"/>
    </reaction>
</comment>
<evidence type="ECO:0000313" key="11">
    <source>
        <dbReference type="EMBL" id="SDW23676.1"/>
    </source>
</evidence>
<feature type="region of interest" description="Disordered" evidence="9">
    <location>
        <begin position="163"/>
        <end position="205"/>
    </location>
</feature>
<evidence type="ECO:0000256" key="2">
    <source>
        <dbReference type="ARBA" id="ARBA00022679"/>
    </source>
</evidence>
<protein>
    <recommendedName>
        <fullName evidence="8">Cytidylate kinase</fullName>
        <shortName evidence="8">CK</shortName>
        <ecNumber evidence="8">2.7.4.25</ecNumber>
    </recommendedName>
    <alternativeName>
        <fullName evidence="8">Cytidine monophosphate kinase</fullName>
        <shortName evidence="8">CMP kinase</shortName>
    </alternativeName>
</protein>
<dbReference type="NCBIfam" id="TIGR00017">
    <property type="entry name" value="cmk"/>
    <property type="match status" value="1"/>
</dbReference>
<dbReference type="SUPFAM" id="SSF52540">
    <property type="entry name" value="P-loop containing nucleoside triphosphate hydrolases"/>
    <property type="match status" value="1"/>
</dbReference>
<dbReference type="GO" id="GO:0005829">
    <property type="term" value="C:cytosol"/>
    <property type="evidence" value="ECO:0007669"/>
    <property type="project" value="TreeGrafter"/>
</dbReference>
<dbReference type="GO" id="GO:0015949">
    <property type="term" value="P:nucleobase-containing small molecule interconversion"/>
    <property type="evidence" value="ECO:0007669"/>
    <property type="project" value="TreeGrafter"/>
</dbReference>
<dbReference type="Proteomes" id="UP000199515">
    <property type="component" value="Unassembled WGS sequence"/>
</dbReference>
<dbReference type="Gene3D" id="3.40.50.300">
    <property type="entry name" value="P-loop containing nucleotide triphosphate hydrolases"/>
    <property type="match status" value="1"/>
</dbReference>
<dbReference type="AlphaFoldDB" id="A0A1H2RW29"/>
<evidence type="ECO:0000256" key="9">
    <source>
        <dbReference type="SAM" id="MobiDB-lite"/>
    </source>
</evidence>
<dbReference type="PANTHER" id="PTHR21299">
    <property type="entry name" value="CYTIDYLATE KINASE/PANTOATE-BETA-ALANINE LIGASE"/>
    <property type="match status" value="1"/>
</dbReference>
<keyword evidence="4 8" id="KW-0418">Kinase</keyword>
<dbReference type="PANTHER" id="PTHR21299:SF2">
    <property type="entry name" value="CYTIDYLATE KINASE"/>
    <property type="match status" value="1"/>
</dbReference>
<feature type="compositionally biased region" description="Basic and acidic residues" evidence="9">
    <location>
        <begin position="175"/>
        <end position="192"/>
    </location>
</feature>
<name>A0A1H2RW29_9PSEU</name>
<dbReference type="GO" id="GO:0036431">
    <property type="term" value="F:dCMP kinase activity"/>
    <property type="evidence" value="ECO:0007669"/>
    <property type="project" value="InterPro"/>
</dbReference>
<dbReference type="HAMAP" id="MF_00238">
    <property type="entry name" value="Cytidyl_kinase_type1"/>
    <property type="match status" value="1"/>
</dbReference>
<keyword evidence="12" id="KW-1185">Reference proteome</keyword>
<gene>
    <name evidence="8" type="primary">cmk</name>
    <name evidence="11" type="ORF">SAMN05421504_10137</name>
</gene>
<dbReference type="GO" id="GO:0005524">
    <property type="term" value="F:ATP binding"/>
    <property type="evidence" value="ECO:0007669"/>
    <property type="project" value="UniProtKB-UniRule"/>
</dbReference>
<evidence type="ECO:0000256" key="6">
    <source>
        <dbReference type="ARBA" id="ARBA00047615"/>
    </source>
</evidence>
<evidence type="ECO:0000256" key="7">
    <source>
        <dbReference type="ARBA" id="ARBA00048478"/>
    </source>
</evidence>
<evidence type="ECO:0000256" key="8">
    <source>
        <dbReference type="HAMAP-Rule" id="MF_00238"/>
    </source>
</evidence>
<evidence type="ECO:0000256" key="4">
    <source>
        <dbReference type="ARBA" id="ARBA00022777"/>
    </source>
</evidence>
<dbReference type="GO" id="GO:0006220">
    <property type="term" value="P:pyrimidine nucleotide metabolic process"/>
    <property type="evidence" value="ECO:0007669"/>
    <property type="project" value="UniProtKB-UniRule"/>
</dbReference>
<organism evidence="11 12">
    <name type="scientific">Amycolatopsis xylanica</name>
    <dbReference type="NCBI Taxonomy" id="589385"/>
    <lineage>
        <taxon>Bacteria</taxon>
        <taxon>Bacillati</taxon>
        <taxon>Actinomycetota</taxon>
        <taxon>Actinomycetes</taxon>
        <taxon>Pseudonocardiales</taxon>
        <taxon>Pseudonocardiaceae</taxon>
        <taxon>Amycolatopsis</taxon>
    </lineage>
</organism>
<comment type="similarity">
    <text evidence="1 8">Belongs to the cytidylate kinase family. Type 1 subfamily.</text>
</comment>
<sequence length="241" mass="25114">MAGALRGVVALDGPSGTGKTTVARKLAAKLSAGYLDTGAMYRVVTLAVLRAGVDPADAERVAEVARSIELNIGTSPERPSVALGDEDVAAEIRGPEVTLAVSPVSAVPAVRELLVAEQRRIIAEVVDAQGGIVVEGRDIGTVVTPDSPLKVFLTASSDVRAKRRSAQDSAAGRESTVDDAKASVERRDKLDSTRTASPLRKAEDAVPVDTSELNIDQVIVALAELASQRGLLSECPVEVTR</sequence>
<dbReference type="InterPro" id="IPR003136">
    <property type="entry name" value="Cytidylate_kin"/>
</dbReference>
<feature type="binding site" evidence="8">
    <location>
        <begin position="13"/>
        <end position="21"/>
    </location>
    <ligand>
        <name>ATP</name>
        <dbReference type="ChEBI" id="CHEBI:30616"/>
    </ligand>
</feature>
<feature type="domain" description="Cytidylate kinase" evidence="10">
    <location>
        <begin position="9"/>
        <end position="226"/>
    </location>
</feature>
<dbReference type="GO" id="GO:0036430">
    <property type="term" value="F:CMP kinase activity"/>
    <property type="evidence" value="ECO:0007669"/>
    <property type="project" value="RHEA"/>
</dbReference>
<reference evidence="11 12" key="1">
    <citation type="submission" date="2016-10" db="EMBL/GenBank/DDBJ databases">
        <authorList>
            <person name="de Groot N.N."/>
        </authorList>
    </citation>
    <scope>NUCLEOTIDE SEQUENCE [LARGE SCALE GENOMIC DNA]</scope>
    <source>
        <strain evidence="11 12">CPCC 202699</strain>
    </source>
</reference>
<dbReference type="EMBL" id="FNON01000001">
    <property type="protein sequence ID" value="SDW23676.1"/>
    <property type="molecule type" value="Genomic_DNA"/>
</dbReference>
<evidence type="ECO:0000256" key="3">
    <source>
        <dbReference type="ARBA" id="ARBA00022741"/>
    </source>
</evidence>
<dbReference type="CDD" id="cd02020">
    <property type="entry name" value="CMPK"/>
    <property type="match status" value="1"/>
</dbReference>
<evidence type="ECO:0000256" key="5">
    <source>
        <dbReference type="ARBA" id="ARBA00022840"/>
    </source>
</evidence>
<dbReference type="InterPro" id="IPR011994">
    <property type="entry name" value="Cytidylate_kinase_dom"/>
</dbReference>
<dbReference type="Pfam" id="PF02224">
    <property type="entry name" value="Cytidylate_kin"/>
    <property type="match status" value="1"/>
</dbReference>
<keyword evidence="2 8" id="KW-0808">Transferase</keyword>
<accession>A0A1H2RW29</accession>
<proteinExistence type="inferred from homology"/>
<keyword evidence="5 8" id="KW-0067">ATP-binding</keyword>
<keyword evidence="3 8" id="KW-0547">Nucleotide-binding</keyword>
<evidence type="ECO:0000313" key="12">
    <source>
        <dbReference type="Proteomes" id="UP000199515"/>
    </source>
</evidence>
<evidence type="ECO:0000259" key="10">
    <source>
        <dbReference type="Pfam" id="PF02224"/>
    </source>
</evidence>
<dbReference type="EC" id="2.7.4.25" evidence="8"/>
<comment type="subcellular location">
    <subcellularLocation>
        <location evidence="8">Cytoplasm</location>
    </subcellularLocation>
</comment>
<comment type="catalytic activity">
    <reaction evidence="6 8">
        <text>dCMP + ATP = dCDP + ADP</text>
        <dbReference type="Rhea" id="RHEA:25094"/>
        <dbReference type="ChEBI" id="CHEBI:30616"/>
        <dbReference type="ChEBI" id="CHEBI:57566"/>
        <dbReference type="ChEBI" id="CHEBI:58593"/>
        <dbReference type="ChEBI" id="CHEBI:456216"/>
        <dbReference type="EC" id="2.7.4.25"/>
    </reaction>
</comment>
<dbReference type="InterPro" id="IPR027417">
    <property type="entry name" value="P-loop_NTPase"/>
</dbReference>
<keyword evidence="8" id="KW-0963">Cytoplasm</keyword>